<gene>
    <name evidence="9" type="ORF">V6617_15975</name>
</gene>
<dbReference type="PANTHER" id="PTHR30472">
    <property type="entry name" value="FERRIC ENTEROBACTIN TRANSPORT SYSTEM PERMEASE PROTEIN"/>
    <property type="match status" value="1"/>
</dbReference>
<evidence type="ECO:0000256" key="2">
    <source>
        <dbReference type="ARBA" id="ARBA00007935"/>
    </source>
</evidence>
<evidence type="ECO:0000256" key="5">
    <source>
        <dbReference type="ARBA" id="ARBA00022692"/>
    </source>
</evidence>
<feature type="transmembrane region" description="Helical" evidence="8">
    <location>
        <begin position="81"/>
        <end position="102"/>
    </location>
</feature>
<dbReference type="Gene3D" id="1.10.3470.10">
    <property type="entry name" value="ABC transporter involved in vitamin B12 uptake, BtuC"/>
    <property type="match status" value="1"/>
</dbReference>
<keyword evidence="5 8" id="KW-0812">Transmembrane</keyword>
<dbReference type="InterPro" id="IPR000522">
    <property type="entry name" value="ABC_transptr_permease_BtuC"/>
</dbReference>
<dbReference type="CDD" id="cd06550">
    <property type="entry name" value="TM_ABC_iron-siderophores_like"/>
    <property type="match status" value="1"/>
</dbReference>
<dbReference type="Pfam" id="PF01032">
    <property type="entry name" value="FecCD"/>
    <property type="match status" value="1"/>
</dbReference>
<dbReference type="PANTHER" id="PTHR30472:SF67">
    <property type="entry name" value="PERMEASE OF ABC TRANSPORTER-RELATED"/>
    <property type="match status" value="1"/>
</dbReference>
<comment type="similarity">
    <text evidence="2">Belongs to the binding-protein-dependent transport system permease family. FecCD subfamily.</text>
</comment>
<evidence type="ECO:0000256" key="3">
    <source>
        <dbReference type="ARBA" id="ARBA00022448"/>
    </source>
</evidence>
<dbReference type="Proteomes" id="UP001369958">
    <property type="component" value="Chromosome"/>
</dbReference>
<evidence type="ECO:0000256" key="8">
    <source>
        <dbReference type="SAM" id="Phobius"/>
    </source>
</evidence>
<keyword evidence="10" id="KW-1185">Reference proteome</keyword>
<evidence type="ECO:0000256" key="7">
    <source>
        <dbReference type="ARBA" id="ARBA00023136"/>
    </source>
</evidence>
<feature type="transmembrane region" description="Helical" evidence="8">
    <location>
        <begin position="243"/>
        <end position="264"/>
    </location>
</feature>
<evidence type="ECO:0000256" key="4">
    <source>
        <dbReference type="ARBA" id="ARBA00022475"/>
    </source>
</evidence>
<name>A0ABZ2HZF4_9HYPH</name>
<protein>
    <submittedName>
        <fullName evidence="9">Iron ABC transporter permease</fullName>
    </submittedName>
</protein>
<keyword evidence="7 8" id="KW-0472">Membrane</keyword>
<feature type="transmembrane region" description="Helical" evidence="8">
    <location>
        <begin position="114"/>
        <end position="135"/>
    </location>
</feature>
<dbReference type="InterPro" id="IPR037294">
    <property type="entry name" value="ABC_BtuC-like"/>
</dbReference>
<feature type="transmembrane region" description="Helical" evidence="8">
    <location>
        <begin position="169"/>
        <end position="189"/>
    </location>
</feature>
<feature type="transmembrane region" description="Helical" evidence="8">
    <location>
        <begin position="359"/>
        <end position="379"/>
    </location>
</feature>
<feature type="transmembrane region" description="Helical" evidence="8">
    <location>
        <begin position="294"/>
        <end position="321"/>
    </location>
</feature>
<feature type="transmembrane region" description="Helical" evidence="8">
    <location>
        <begin position="333"/>
        <end position="352"/>
    </location>
</feature>
<keyword evidence="3" id="KW-0813">Transport</keyword>
<keyword evidence="4" id="KW-1003">Cell membrane</keyword>
<dbReference type="RefSeq" id="WP_338607914.1">
    <property type="nucleotide sequence ID" value="NZ_CP146275.1"/>
</dbReference>
<evidence type="ECO:0000256" key="6">
    <source>
        <dbReference type="ARBA" id="ARBA00022989"/>
    </source>
</evidence>
<evidence type="ECO:0000313" key="10">
    <source>
        <dbReference type="Proteomes" id="UP001369958"/>
    </source>
</evidence>
<evidence type="ECO:0000313" key="9">
    <source>
        <dbReference type="EMBL" id="WWT32489.1"/>
    </source>
</evidence>
<proteinExistence type="inferred from homology"/>
<evidence type="ECO:0000256" key="1">
    <source>
        <dbReference type="ARBA" id="ARBA00004651"/>
    </source>
</evidence>
<dbReference type="EMBL" id="CP146275">
    <property type="protein sequence ID" value="WWT32489.1"/>
    <property type="molecule type" value="Genomic_DNA"/>
</dbReference>
<keyword evidence="6 8" id="KW-1133">Transmembrane helix</keyword>
<organism evidence="9 10">
    <name type="scientific">Pelagibacterium nitratireducens</name>
    <dbReference type="NCBI Taxonomy" id="1046114"/>
    <lineage>
        <taxon>Bacteria</taxon>
        <taxon>Pseudomonadati</taxon>
        <taxon>Pseudomonadota</taxon>
        <taxon>Alphaproteobacteria</taxon>
        <taxon>Hyphomicrobiales</taxon>
        <taxon>Devosiaceae</taxon>
        <taxon>Pelagibacterium</taxon>
    </lineage>
</organism>
<feature type="transmembrane region" description="Helical" evidence="8">
    <location>
        <begin position="201"/>
        <end position="223"/>
    </location>
</feature>
<dbReference type="SUPFAM" id="SSF81345">
    <property type="entry name" value="ABC transporter involved in vitamin B12 uptake, BtuC"/>
    <property type="match status" value="1"/>
</dbReference>
<reference evidence="9 10" key="1">
    <citation type="submission" date="2024-02" db="EMBL/GenBank/DDBJ databases">
        <title>Complete genome sequence of Pelagibacterium nitratireducens ZH15.</title>
        <authorList>
            <person name="Zhao L.H."/>
        </authorList>
    </citation>
    <scope>NUCLEOTIDE SEQUENCE [LARGE SCALE GENOMIC DNA]</scope>
    <source>
        <strain evidence="9 10">ZH15</strain>
    </source>
</reference>
<sequence>MLERKPDIVDSEEQSRLLAVLRSTPDATNDRPVAVSAPSAPERSASMPYGLSMGLLAIFMGLLGVLGLMFGSVSIPAPTALGILVNWLAGFELVPVTWRGVYETIIIETRVPRVILAGAVGATLAATGMTIQAIVRNPLAGPSILGVSSGAATGAVVVMRWGLMGLGAFTLYISAFAGALVTLIIVFWVARTGGHMTPTRLVLAGIAMSAVLSALTSLLVLTSPDPQLASRVLFWTLGGFAAAQWKLLPLPIAALVIGLGTMLIQARRLNLLMAGDESATALGLDVHRFRQRMFVLTAALTGVMVAVSGVIGFVGLIVPHIVRFLVGSDHRRALPAVALVGASFAIAADLVARAVISPLELPVGIITALVGGPFFIWLLRRDAKVREQPI</sequence>
<comment type="subcellular location">
    <subcellularLocation>
        <location evidence="1">Cell membrane</location>
        <topology evidence="1">Multi-pass membrane protein</topology>
    </subcellularLocation>
</comment>
<accession>A0ABZ2HZF4</accession>
<feature type="transmembrane region" description="Helical" evidence="8">
    <location>
        <begin position="53"/>
        <end position="75"/>
    </location>
</feature>